<keyword evidence="3" id="KW-1185">Reference proteome</keyword>
<dbReference type="InterPro" id="IPR007372">
    <property type="entry name" value="Lipid/polyisoprenoid-bd_YceI"/>
</dbReference>
<dbReference type="InterPro" id="IPR036761">
    <property type="entry name" value="TTHA0802/YceI-like_sf"/>
</dbReference>
<gene>
    <name evidence="2" type="ORF">DB891_07770</name>
</gene>
<protein>
    <recommendedName>
        <fullName evidence="1">Lipid/polyisoprenoid-binding YceI-like domain-containing protein</fullName>
    </recommendedName>
</protein>
<organism evidence="2 3">
    <name type="scientific">Flavobacterium laiguense</name>
    <dbReference type="NCBI Taxonomy" id="2169409"/>
    <lineage>
        <taxon>Bacteria</taxon>
        <taxon>Pseudomonadati</taxon>
        <taxon>Bacteroidota</taxon>
        <taxon>Flavobacteriia</taxon>
        <taxon>Flavobacteriales</taxon>
        <taxon>Flavobacteriaceae</taxon>
        <taxon>Flavobacterium</taxon>
    </lineage>
</organism>
<dbReference type="EMBL" id="QCZH01000006">
    <property type="protein sequence ID" value="PWA09570.1"/>
    <property type="molecule type" value="Genomic_DNA"/>
</dbReference>
<evidence type="ECO:0000259" key="1">
    <source>
        <dbReference type="Pfam" id="PF04264"/>
    </source>
</evidence>
<evidence type="ECO:0000313" key="3">
    <source>
        <dbReference type="Proteomes" id="UP000245618"/>
    </source>
</evidence>
<comment type="caution">
    <text evidence="2">The sequence shown here is derived from an EMBL/GenBank/DDBJ whole genome shotgun (WGS) entry which is preliminary data.</text>
</comment>
<dbReference type="OrthoDB" id="116832at2"/>
<dbReference type="Pfam" id="PF04264">
    <property type="entry name" value="YceI"/>
    <property type="match status" value="1"/>
</dbReference>
<proteinExistence type="predicted"/>
<dbReference type="RefSeq" id="WP_116762254.1">
    <property type="nucleotide sequence ID" value="NZ_QCZH01000006.1"/>
</dbReference>
<dbReference type="AlphaFoldDB" id="A0A2U1JWH9"/>
<dbReference type="SUPFAM" id="SSF101874">
    <property type="entry name" value="YceI-like"/>
    <property type="match status" value="1"/>
</dbReference>
<dbReference type="Gene3D" id="2.40.128.110">
    <property type="entry name" value="Lipid/polyisoprenoid-binding, YceI-like"/>
    <property type="match status" value="1"/>
</dbReference>
<sequence>MKKITLLFLLLNIYFIDAQEKLTSSKCVIHFEASVPFFEAVEARNDAVSCVLIPEKSQITFVAIIKKFQFKRDLMREHFNANYMESDRYSKAIFKGIIEKFDMKDINEIEKDYQIKGRIEIHGESKAIMVLAKIKRVKDGIQINSHFTLNSDDFKIEIPSIVIAKVSKLVNTEVECILQ</sequence>
<feature type="domain" description="Lipid/polyisoprenoid-binding YceI-like" evidence="1">
    <location>
        <begin position="39"/>
        <end position="173"/>
    </location>
</feature>
<reference evidence="2 3" key="1">
    <citation type="submission" date="2018-04" db="EMBL/GenBank/DDBJ databases">
        <title>Flavobacterium sp. nov., isolated from glacier ice.</title>
        <authorList>
            <person name="Liu Q."/>
            <person name="Xin Y.-H."/>
        </authorList>
    </citation>
    <scope>NUCLEOTIDE SEQUENCE [LARGE SCALE GENOMIC DNA]</scope>
    <source>
        <strain evidence="2 3">LB2P30</strain>
    </source>
</reference>
<dbReference type="Proteomes" id="UP000245618">
    <property type="component" value="Unassembled WGS sequence"/>
</dbReference>
<name>A0A2U1JWH9_9FLAO</name>
<accession>A0A2U1JWH9</accession>
<evidence type="ECO:0000313" key="2">
    <source>
        <dbReference type="EMBL" id="PWA09570.1"/>
    </source>
</evidence>